<evidence type="ECO:0000313" key="2">
    <source>
        <dbReference type="EMBL" id="MCY9691330.1"/>
    </source>
</evidence>
<sequence length="146" mass="16507">MGSRPRLWVLNSGERRRLIIRRMRCTKCHKIHHELPDLLVPYKHYDAQSIEGALAEPTYTDVAADESTILRWLSWFTAWSVYASGVLTSLSLRFNLPVVPSSTSSQSVLQILGRFVGMASCLLARAVRPIANSHAWITDPVCLFVR</sequence>
<keyword evidence="3" id="KW-1185">Reference proteome</keyword>
<name>A0ABT4G582_9BACL</name>
<dbReference type="EMBL" id="JAMDMX010000001">
    <property type="protein sequence ID" value="MCY9691330.1"/>
    <property type="molecule type" value="Genomic_DNA"/>
</dbReference>
<evidence type="ECO:0000313" key="3">
    <source>
        <dbReference type="Proteomes" id="UP001527099"/>
    </source>
</evidence>
<dbReference type="Pfam" id="PF20020">
    <property type="entry name" value="DUF6431"/>
    <property type="match status" value="1"/>
</dbReference>
<gene>
    <name evidence="2" type="ORF">M5X19_00060</name>
</gene>
<dbReference type="InterPro" id="IPR045536">
    <property type="entry name" value="DUF6431"/>
</dbReference>
<feature type="domain" description="DUF6431" evidence="1">
    <location>
        <begin position="2"/>
        <end position="72"/>
    </location>
</feature>
<dbReference type="RefSeq" id="WP_244280293.1">
    <property type="nucleotide sequence ID" value="NZ_JAMDMW010000131.1"/>
</dbReference>
<protein>
    <submittedName>
        <fullName evidence="2">DUF6431 domain-containing protein</fullName>
    </submittedName>
</protein>
<proteinExistence type="predicted"/>
<organism evidence="2 3">
    <name type="scientific">Paenibacillus alginolyticus</name>
    <dbReference type="NCBI Taxonomy" id="59839"/>
    <lineage>
        <taxon>Bacteria</taxon>
        <taxon>Bacillati</taxon>
        <taxon>Bacillota</taxon>
        <taxon>Bacilli</taxon>
        <taxon>Bacillales</taxon>
        <taxon>Paenibacillaceae</taxon>
        <taxon>Paenibacillus</taxon>
    </lineage>
</organism>
<comment type="caution">
    <text evidence="2">The sequence shown here is derived from an EMBL/GenBank/DDBJ whole genome shotgun (WGS) entry which is preliminary data.</text>
</comment>
<dbReference type="Proteomes" id="UP001527099">
    <property type="component" value="Unassembled WGS sequence"/>
</dbReference>
<reference evidence="2 3" key="1">
    <citation type="submission" date="2022-05" db="EMBL/GenBank/DDBJ databases">
        <title>Genome Sequencing of Bee-Associated Microbes.</title>
        <authorList>
            <person name="Dunlap C."/>
        </authorList>
    </citation>
    <scope>NUCLEOTIDE SEQUENCE [LARGE SCALE GENOMIC DNA]</scope>
    <source>
        <strain evidence="2 3">NRRL B-14421</strain>
    </source>
</reference>
<accession>A0ABT4G582</accession>
<evidence type="ECO:0000259" key="1">
    <source>
        <dbReference type="Pfam" id="PF20020"/>
    </source>
</evidence>